<dbReference type="EMBL" id="JBBNAG010000002">
    <property type="protein sequence ID" value="KAK9158854.1"/>
    <property type="molecule type" value="Genomic_DNA"/>
</dbReference>
<organism evidence="2 3">
    <name type="scientific">Stephania cephalantha</name>
    <dbReference type="NCBI Taxonomy" id="152367"/>
    <lineage>
        <taxon>Eukaryota</taxon>
        <taxon>Viridiplantae</taxon>
        <taxon>Streptophyta</taxon>
        <taxon>Embryophyta</taxon>
        <taxon>Tracheophyta</taxon>
        <taxon>Spermatophyta</taxon>
        <taxon>Magnoliopsida</taxon>
        <taxon>Ranunculales</taxon>
        <taxon>Menispermaceae</taxon>
        <taxon>Menispermoideae</taxon>
        <taxon>Cissampelideae</taxon>
        <taxon>Stephania</taxon>
    </lineage>
</organism>
<feature type="compositionally biased region" description="Low complexity" evidence="1">
    <location>
        <begin position="1"/>
        <end position="10"/>
    </location>
</feature>
<proteinExistence type="predicted"/>
<keyword evidence="3" id="KW-1185">Reference proteome</keyword>
<gene>
    <name evidence="2" type="ORF">Scep_005428</name>
</gene>
<reference evidence="2 3" key="1">
    <citation type="submission" date="2024-01" db="EMBL/GenBank/DDBJ databases">
        <title>Genome assemblies of Stephania.</title>
        <authorList>
            <person name="Yang L."/>
        </authorList>
    </citation>
    <scope>NUCLEOTIDE SEQUENCE [LARGE SCALE GENOMIC DNA]</scope>
    <source>
        <strain evidence="2">JXDWG</strain>
        <tissue evidence="2">Leaf</tissue>
    </source>
</reference>
<feature type="region of interest" description="Disordered" evidence="1">
    <location>
        <begin position="110"/>
        <end position="133"/>
    </location>
</feature>
<dbReference type="AlphaFoldDB" id="A0AAP0KVX4"/>
<evidence type="ECO:0000313" key="2">
    <source>
        <dbReference type="EMBL" id="KAK9158854.1"/>
    </source>
</evidence>
<dbReference type="Proteomes" id="UP001419268">
    <property type="component" value="Unassembled WGS sequence"/>
</dbReference>
<protein>
    <submittedName>
        <fullName evidence="2">Uncharacterized protein</fullName>
    </submittedName>
</protein>
<comment type="caution">
    <text evidence="2">The sequence shown here is derived from an EMBL/GenBank/DDBJ whole genome shotgun (WGS) entry which is preliminary data.</text>
</comment>
<feature type="compositionally biased region" description="Polar residues" evidence="1">
    <location>
        <begin position="124"/>
        <end position="133"/>
    </location>
</feature>
<evidence type="ECO:0000313" key="3">
    <source>
        <dbReference type="Proteomes" id="UP001419268"/>
    </source>
</evidence>
<evidence type="ECO:0000256" key="1">
    <source>
        <dbReference type="SAM" id="MobiDB-lite"/>
    </source>
</evidence>
<name>A0AAP0KVX4_9MAGN</name>
<feature type="region of interest" description="Disordered" evidence="1">
    <location>
        <begin position="1"/>
        <end position="66"/>
    </location>
</feature>
<accession>A0AAP0KVX4</accession>
<sequence>MPTKSCSMLLSEEESEGSNGERTVQNREDKVLSDAHSFDAGSSCREVVPESEEQDEGPNHDFDTFDNTLPEEELVEGTGECAFGQKRAFDGPSPTQVLLTSEVILEREMATDRETRLDEVSAMESCSSSRETH</sequence>
<feature type="compositionally biased region" description="Basic and acidic residues" evidence="1">
    <location>
        <begin position="24"/>
        <end position="37"/>
    </location>
</feature>
<feature type="compositionally biased region" description="Basic and acidic residues" evidence="1">
    <location>
        <begin position="110"/>
        <end position="119"/>
    </location>
</feature>